<reference evidence="2" key="2">
    <citation type="submission" date="2020-09" db="EMBL/GenBank/DDBJ databases">
        <authorList>
            <person name="Sun Q."/>
            <person name="Ohkuma M."/>
        </authorList>
    </citation>
    <scope>NUCLEOTIDE SEQUENCE</scope>
    <source>
        <strain evidence="2">JCM 5069</strain>
    </source>
</reference>
<evidence type="ECO:0000313" key="2">
    <source>
        <dbReference type="EMBL" id="GHH80409.1"/>
    </source>
</evidence>
<evidence type="ECO:0000256" key="1">
    <source>
        <dbReference type="SAM" id="Phobius"/>
    </source>
</evidence>
<dbReference type="RefSeq" id="WP_189933080.1">
    <property type="nucleotide sequence ID" value="NZ_BNCD01000009.1"/>
</dbReference>
<name>A0A919L1Y9_9ACTN</name>
<protein>
    <submittedName>
        <fullName evidence="2">Uncharacterized protein</fullName>
    </submittedName>
</protein>
<feature type="transmembrane region" description="Helical" evidence="1">
    <location>
        <begin position="25"/>
        <end position="51"/>
    </location>
</feature>
<keyword evidence="1" id="KW-1133">Transmembrane helix</keyword>
<dbReference type="Proteomes" id="UP000603708">
    <property type="component" value="Unassembled WGS sequence"/>
</dbReference>
<keyword evidence="3" id="KW-1185">Reference proteome</keyword>
<dbReference type="AlphaFoldDB" id="A0A919L1Y9"/>
<comment type="caution">
    <text evidence="2">The sequence shown here is derived from an EMBL/GenBank/DDBJ whole genome shotgun (WGS) entry which is preliminary data.</text>
</comment>
<dbReference type="EMBL" id="BNCD01000009">
    <property type="protein sequence ID" value="GHH80409.1"/>
    <property type="molecule type" value="Genomic_DNA"/>
</dbReference>
<keyword evidence="1" id="KW-0812">Transmembrane</keyword>
<reference evidence="2" key="1">
    <citation type="journal article" date="2014" name="Int. J. Syst. Evol. Microbiol.">
        <title>Complete genome sequence of Corynebacterium casei LMG S-19264T (=DSM 44701T), isolated from a smear-ripened cheese.</title>
        <authorList>
            <consortium name="US DOE Joint Genome Institute (JGI-PGF)"/>
            <person name="Walter F."/>
            <person name="Albersmeier A."/>
            <person name="Kalinowski J."/>
            <person name="Ruckert C."/>
        </authorList>
    </citation>
    <scope>NUCLEOTIDE SEQUENCE</scope>
    <source>
        <strain evidence="2">JCM 5069</strain>
    </source>
</reference>
<accession>A0A919L1Y9</accession>
<keyword evidence="1" id="KW-0472">Membrane</keyword>
<evidence type="ECO:0000313" key="3">
    <source>
        <dbReference type="Proteomes" id="UP000603708"/>
    </source>
</evidence>
<organism evidence="2 3">
    <name type="scientific">Streptomyces sulfonofaciens</name>
    <dbReference type="NCBI Taxonomy" id="68272"/>
    <lineage>
        <taxon>Bacteria</taxon>
        <taxon>Bacillati</taxon>
        <taxon>Actinomycetota</taxon>
        <taxon>Actinomycetes</taxon>
        <taxon>Kitasatosporales</taxon>
        <taxon>Streptomycetaceae</taxon>
        <taxon>Streptomyces</taxon>
    </lineage>
</organism>
<proteinExistence type="predicted"/>
<sequence length="54" mass="5518">MSSKLPTGGQDPTAPRTLALTTGYLAGYLTAAGGLTRVTMAGAVVGLLAWLNRR</sequence>
<gene>
    <name evidence="2" type="ORF">GCM10018793_35520</name>
</gene>